<organism evidence="5 6">
    <name type="scientific">Luteibaculum oceani</name>
    <dbReference type="NCBI Taxonomy" id="1294296"/>
    <lineage>
        <taxon>Bacteria</taxon>
        <taxon>Pseudomonadati</taxon>
        <taxon>Bacteroidota</taxon>
        <taxon>Flavobacteriia</taxon>
        <taxon>Flavobacteriales</taxon>
        <taxon>Luteibaculaceae</taxon>
        <taxon>Luteibaculum</taxon>
    </lineage>
</organism>
<accession>A0A5C6UTL7</accession>
<dbReference type="Pfam" id="PF18962">
    <property type="entry name" value="Por_Secre_tail"/>
    <property type="match status" value="1"/>
</dbReference>
<dbReference type="CDD" id="cd00063">
    <property type="entry name" value="FN3"/>
    <property type="match status" value="1"/>
</dbReference>
<dbReference type="RefSeq" id="WP_147015460.1">
    <property type="nucleotide sequence ID" value="NZ_VORB01000014.1"/>
</dbReference>
<dbReference type="InterPro" id="IPR013783">
    <property type="entry name" value="Ig-like_fold"/>
</dbReference>
<keyword evidence="1 2" id="KW-0732">Signal</keyword>
<dbReference type="InterPro" id="IPR001590">
    <property type="entry name" value="Peptidase_M12B"/>
</dbReference>
<dbReference type="Pfam" id="PF20009">
    <property type="entry name" value="GEVED"/>
    <property type="match status" value="1"/>
</dbReference>
<dbReference type="Pfam" id="PF00041">
    <property type="entry name" value="fn3"/>
    <property type="match status" value="1"/>
</dbReference>
<dbReference type="PROSITE" id="PS50215">
    <property type="entry name" value="ADAM_MEPRO"/>
    <property type="match status" value="1"/>
</dbReference>
<dbReference type="Gene3D" id="2.60.40.10">
    <property type="entry name" value="Immunoglobulins"/>
    <property type="match status" value="1"/>
</dbReference>
<reference evidence="5 6" key="1">
    <citation type="submission" date="2019-08" db="EMBL/GenBank/DDBJ databases">
        <title>Genome of Luteibaculum oceani JCM 18817.</title>
        <authorList>
            <person name="Bowman J.P."/>
        </authorList>
    </citation>
    <scope>NUCLEOTIDE SEQUENCE [LARGE SCALE GENOMIC DNA]</scope>
    <source>
        <strain evidence="5 6">JCM 18817</strain>
    </source>
</reference>
<name>A0A5C6UTL7_9FLAO</name>
<evidence type="ECO:0000259" key="3">
    <source>
        <dbReference type="PROSITE" id="PS50215"/>
    </source>
</evidence>
<evidence type="ECO:0000313" key="6">
    <source>
        <dbReference type="Proteomes" id="UP000321168"/>
    </source>
</evidence>
<dbReference type="InterPro" id="IPR026444">
    <property type="entry name" value="Secre_tail"/>
</dbReference>
<gene>
    <name evidence="5" type="ORF">FRX97_11960</name>
</gene>
<comment type="caution">
    <text evidence="5">The sequence shown here is derived from an EMBL/GenBank/DDBJ whole genome shotgun (WGS) entry which is preliminary data.</text>
</comment>
<feature type="domain" description="Peptidase M12B" evidence="3">
    <location>
        <begin position="193"/>
        <end position="370"/>
    </location>
</feature>
<dbReference type="OrthoDB" id="1182309at2"/>
<dbReference type="AlphaFoldDB" id="A0A5C6UTL7"/>
<evidence type="ECO:0000259" key="4">
    <source>
        <dbReference type="PROSITE" id="PS50853"/>
    </source>
</evidence>
<dbReference type="InterPro" id="IPR036116">
    <property type="entry name" value="FN3_sf"/>
</dbReference>
<dbReference type="InterPro" id="IPR024079">
    <property type="entry name" value="MetalloPept_cat_dom_sf"/>
</dbReference>
<dbReference type="PANTHER" id="PTHR11905:SF159">
    <property type="entry name" value="ADAM METALLOPROTEASE"/>
    <property type="match status" value="1"/>
</dbReference>
<dbReference type="Proteomes" id="UP000321168">
    <property type="component" value="Unassembled WGS sequence"/>
</dbReference>
<dbReference type="EMBL" id="VORB01000014">
    <property type="protein sequence ID" value="TXC75581.1"/>
    <property type="molecule type" value="Genomic_DNA"/>
</dbReference>
<dbReference type="InterPro" id="IPR003961">
    <property type="entry name" value="FN3_dom"/>
</dbReference>
<dbReference type="InterPro" id="IPR045474">
    <property type="entry name" value="GEVED"/>
</dbReference>
<dbReference type="Gene3D" id="3.40.390.10">
    <property type="entry name" value="Collagenase (Catalytic Domain)"/>
    <property type="match status" value="1"/>
</dbReference>
<dbReference type="SUPFAM" id="SSF49265">
    <property type="entry name" value="Fibronectin type III"/>
    <property type="match status" value="1"/>
</dbReference>
<feature type="domain" description="Fibronectin type-III" evidence="4">
    <location>
        <begin position="410"/>
        <end position="496"/>
    </location>
</feature>
<dbReference type="PANTHER" id="PTHR11905">
    <property type="entry name" value="ADAM A DISINTEGRIN AND METALLOPROTEASE DOMAIN"/>
    <property type="match status" value="1"/>
</dbReference>
<dbReference type="PROSITE" id="PS50853">
    <property type="entry name" value="FN3"/>
    <property type="match status" value="1"/>
</dbReference>
<protein>
    <submittedName>
        <fullName evidence="5">T9SS type A sorting domain-containing protein</fullName>
    </submittedName>
</protein>
<dbReference type="SMART" id="SM00060">
    <property type="entry name" value="FN3"/>
    <property type="match status" value="1"/>
</dbReference>
<dbReference type="GO" id="GO:0006509">
    <property type="term" value="P:membrane protein ectodomain proteolysis"/>
    <property type="evidence" value="ECO:0007669"/>
    <property type="project" value="TreeGrafter"/>
</dbReference>
<proteinExistence type="predicted"/>
<evidence type="ECO:0000313" key="5">
    <source>
        <dbReference type="EMBL" id="TXC75581.1"/>
    </source>
</evidence>
<evidence type="ECO:0000256" key="2">
    <source>
        <dbReference type="SAM" id="SignalP"/>
    </source>
</evidence>
<dbReference type="Pfam" id="PF13688">
    <property type="entry name" value="Reprolysin_5"/>
    <property type="match status" value="1"/>
</dbReference>
<feature type="signal peptide" evidence="2">
    <location>
        <begin position="1"/>
        <end position="21"/>
    </location>
</feature>
<evidence type="ECO:0000256" key="1">
    <source>
        <dbReference type="ARBA" id="ARBA00022729"/>
    </source>
</evidence>
<dbReference type="NCBIfam" id="TIGR04183">
    <property type="entry name" value="Por_Secre_tail"/>
    <property type="match status" value="1"/>
</dbReference>
<sequence>MRYILLIYTTLSLLIAHGQNAIQATIQADFVPDLATEMTLNSQEIKLKQDKAFKVWKLKLNGEHQNANSLLIRLVLDGNEEVVQLVRNYPVAPNALIKSASGKSFPINAEFYSGTIKGVEKSLVSISFFEGKMQGLIVKGDEVYALGNHPQHGLVLVEESGIKKERENFCSVSSDLKLNNPLANKSPRKSHGNCVQVYFELDYDMFQNKGSIEAASNYLLGAFNEIHTLYKNENLQVQVSEIFVWDLPSPYLGSSSLSQLQQFQALRPVYNGDIAHLVDLKDNLGGVAYVDVLCTNSAYAYSGIESDYKSFPTYSWTIEVITHEIGHNLGSPHTHDCSWPGGAIDGCYPSQGSCEDGPQPENGGTIMSYCHLTSNGINFNNGFGPLPGDLIRSRVANATCLSGCGHLCVAPNKATQTGVGSNSARLTWNEVEGVTSYDYDYRLKGQVKWTSATTNSVEVNLSNLVENRIYEFRVRSLCSETNSVFSGVSEFTTGEIPSGYCESYGSNASSEWIEGVSFNNFQNVSGSDGGYGDFTSEIIPLLRTADIAFELVPGFDGGILGPNTYPEYWRIWIDLNRNGSFYDEDELVYNAGKTSEEAVEGTFAIPAWVENGVTRMRVSMKFNASQGPCENFGEGEVEDYHVNITNTVGIGEEELDQLSLYPNPTKARIWIIGVKEPSSYKVFDNTGKLVLDGLLDADQDMLDVQSLEKGLYHLIVNGKKPLKFIVN</sequence>
<keyword evidence="6" id="KW-1185">Reference proteome</keyword>
<feature type="chain" id="PRO_5023124938" evidence="2">
    <location>
        <begin position="22"/>
        <end position="727"/>
    </location>
</feature>
<dbReference type="SUPFAM" id="SSF55486">
    <property type="entry name" value="Metalloproteases ('zincins'), catalytic domain"/>
    <property type="match status" value="1"/>
</dbReference>
<dbReference type="GO" id="GO:0004222">
    <property type="term" value="F:metalloendopeptidase activity"/>
    <property type="evidence" value="ECO:0007669"/>
    <property type="project" value="InterPro"/>
</dbReference>